<feature type="domain" description="TUG ubiquitin-like" evidence="2">
    <location>
        <begin position="10"/>
        <end position="70"/>
    </location>
</feature>
<dbReference type="PANTHER" id="PTHR46467">
    <property type="entry name" value="TETHER CONTAINING UBX DOMAIN FOR GLUT4"/>
    <property type="match status" value="1"/>
</dbReference>
<dbReference type="GO" id="GO:0042593">
    <property type="term" value="P:glucose homeostasis"/>
    <property type="evidence" value="ECO:0007669"/>
    <property type="project" value="TreeGrafter"/>
</dbReference>
<proteinExistence type="predicted"/>
<protein>
    <recommendedName>
        <fullName evidence="2">TUG ubiquitin-like domain-containing protein</fullName>
    </recommendedName>
</protein>
<evidence type="ECO:0000256" key="1">
    <source>
        <dbReference type="SAM" id="MobiDB-lite"/>
    </source>
</evidence>
<dbReference type="EMBL" id="JALJAT010000007">
    <property type="protein sequence ID" value="KAK4468000.1"/>
    <property type="molecule type" value="Genomic_DNA"/>
</dbReference>
<dbReference type="AlphaFoldDB" id="A0AAE1Z6H3"/>
<reference evidence="3" key="2">
    <citation type="journal article" date="2023" name="Infect Dis Poverty">
        <title>Chromosome-scale genome of the human blood fluke Schistosoma mekongi and its implications for public health.</title>
        <authorList>
            <person name="Zhou M."/>
            <person name="Xu L."/>
            <person name="Xu D."/>
            <person name="Chen W."/>
            <person name="Khan J."/>
            <person name="Hu Y."/>
            <person name="Huang H."/>
            <person name="Wei H."/>
            <person name="Zhang Y."/>
            <person name="Chusongsang P."/>
            <person name="Tanasarnprasert K."/>
            <person name="Hu X."/>
            <person name="Limpanont Y."/>
            <person name="Lv Z."/>
        </authorList>
    </citation>
    <scope>NUCLEOTIDE SEQUENCE</scope>
    <source>
        <strain evidence="3">LV_2022a</strain>
    </source>
</reference>
<feature type="region of interest" description="Disordered" evidence="1">
    <location>
        <begin position="558"/>
        <end position="583"/>
    </location>
</feature>
<accession>A0AAE1Z6H3</accession>
<dbReference type="CDD" id="cd16118">
    <property type="entry name" value="UBX2_UBXN9"/>
    <property type="match status" value="1"/>
</dbReference>
<evidence type="ECO:0000259" key="2">
    <source>
        <dbReference type="Pfam" id="PF11470"/>
    </source>
</evidence>
<dbReference type="GO" id="GO:0005634">
    <property type="term" value="C:nucleus"/>
    <property type="evidence" value="ECO:0007669"/>
    <property type="project" value="TreeGrafter"/>
</dbReference>
<dbReference type="SUPFAM" id="SSF54236">
    <property type="entry name" value="Ubiquitin-like"/>
    <property type="match status" value="2"/>
</dbReference>
<dbReference type="GO" id="GO:0012506">
    <property type="term" value="C:vesicle membrane"/>
    <property type="evidence" value="ECO:0007669"/>
    <property type="project" value="TreeGrafter"/>
</dbReference>
<gene>
    <name evidence="3" type="ORF">MN116_008181</name>
</gene>
<evidence type="ECO:0000313" key="4">
    <source>
        <dbReference type="Proteomes" id="UP001292079"/>
    </source>
</evidence>
<comment type="caution">
    <text evidence="3">The sequence shown here is derived from an EMBL/GenBank/DDBJ whole genome shotgun (WGS) entry which is preliminary data.</text>
</comment>
<dbReference type="GO" id="GO:0005737">
    <property type="term" value="C:cytoplasm"/>
    <property type="evidence" value="ECO:0007669"/>
    <property type="project" value="TreeGrafter"/>
</dbReference>
<keyword evidence="4" id="KW-1185">Reference proteome</keyword>
<dbReference type="Pfam" id="PF11470">
    <property type="entry name" value="TUG-UBL1"/>
    <property type="match status" value="1"/>
</dbReference>
<organism evidence="3 4">
    <name type="scientific">Schistosoma mekongi</name>
    <name type="common">Parasitic worm</name>
    <dbReference type="NCBI Taxonomy" id="38744"/>
    <lineage>
        <taxon>Eukaryota</taxon>
        <taxon>Metazoa</taxon>
        <taxon>Spiralia</taxon>
        <taxon>Lophotrochozoa</taxon>
        <taxon>Platyhelminthes</taxon>
        <taxon>Trematoda</taxon>
        <taxon>Digenea</taxon>
        <taxon>Strigeidida</taxon>
        <taxon>Schistosomatoidea</taxon>
        <taxon>Schistosomatidae</taxon>
        <taxon>Schistosoma</taxon>
    </lineage>
</organism>
<evidence type="ECO:0000313" key="3">
    <source>
        <dbReference type="EMBL" id="KAK4468000.1"/>
    </source>
</evidence>
<dbReference type="PANTHER" id="PTHR46467:SF1">
    <property type="entry name" value="TETHER CONTAINING UBX DOMAIN FOR GLUT4"/>
    <property type="match status" value="1"/>
</dbReference>
<dbReference type="Gene3D" id="3.10.20.90">
    <property type="entry name" value="Phosphatidylinositol 3-kinase Catalytic Subunit, Chain A, domain 1"/>
    <property type="match status" value="2"/>
</dbReference>
<dbReference type="Proteomes" id="UP001292079">
    <property type="component" value="Unassembled WGS sequence"/>
</dbReference>
<feature type="region of interest" description="Disordered" evidence="1">
    <location>
        <begin position="228"/>
        <end position="253"/>
    </location>
</feature>
<reference evidence="3" key="1">
    <citation type="submission" date="2022-04" db="EMBL/GenBank/DDBJ databases">
        <authorList>
            <person name="Xu L."/>
            <person name="Lv Z."/>
        </authorList>
    </citation>
    <scope>NUCLEOTIDE SEQUENCE</scope>
    <source>
        <strain evidence="3">LV_2022a</strain>
    </source>
</reference>
<dbReference type="InterPro" id="IPR021569">
    <property type="entry name" value="TUG-UBL1"/>
</dbReference>
<dbReference type="InterPro" id="IPR029071">
    <property type="entry name" value="Ubiquitin-like_domsf"/>
</dbReference>
<sequence>MPYLNIRYPDGRIVTIKISKSAALFQVLKRACVIENLEFSKCSLSHNHCPIDLSQSFSLSGLTNHSDLELMHSSDSDRNESTVRICFRLDNGQRLEWSGCSDSPIWSILECLASNNSSVADMLSSEHSLSSGGGCPAVIHFQNKVIGESNLRAISLANLGIHRSSALLQLTIVPRNSESMLCKNDTSYEGTEHISAFNISVSHETDPATCKTDDINVSECQKTVKPLNSYNSEPLLETPSNSNDSAHPSSNRARTWTDVSTVSGFVSPFSVFSDRPSISAFQNVGQVGSTHRPTEQNQQPRTLGEILGVSLQTSSQFHINNAQLSTYPFSEFKFPVDTEGQNLNAKISSSAYEISADRSLDRELVIFRRPSNMSSKRPVDDDLPDEFFEHTEEDIRKLLRFYHNEWTENKPFQTSAMRYEARRQYYTKYSRAVVQFHWVDNLVIQACFVPSEKVSALYEFIRDLQRSDWDFELYTTPPKLFLSDKTVTLIEADLVPLSRVFYHPSETLAENVLRSDVLAKATTEENINRAQSIVAYWMKNSSSHDVIENSTSGGDFHVQKNFKHSDSHASNSSSLPKWLKLRK</sequence>
<name>A0AAE1Z6H3_SCHME</name>
<dbReference type="GO" id="GO:0006886">
    <property type="term" value="P:intracellular protein transport"/>
    <property type="evidence" value="ECO:0007669"/>
    <property type="project" value="TreeGrafter"/>
</dbReference>